<reference evidence="2" key="5">
    <citation type="submission" date="2015-06" db="UniProtKB">
        <authorList>
            <consortium name="EnsemblFungi"/>
        </authorList>
    </citation>
    <scope>IDENTIFICATION</scope>
    <source>
        <strain evidence="2">ATCC 64411</strain>
    </source>
</reference>
<protein>
    <submittedName>
        <fullName evidence="1 2">Uncharacterized protein</fullName>
    </submittedName>
</protein>
<sequence>MSSAEDLPFDPAVVEYGRQIAQRTESALGARDKPFPDLAGLGFFTNIYLRKEVVKWRLGQHPLEDLPTTQGLRPGTKWDVTTTHFGEYHVLGATHDPDGGNLIVNQMHSSRFSRLREAVRMSDLIAFTWAQARGHEGQLPRKPLKLVVMEDILRYPQVSSRGLRLCTTDAMDLVFDTVPGVYGLAPCPRTERLMLRHDAAPGGLEREAFNFMSAQPHVARTHMLLADYPQLFRYHRIDKIHLMHIDYPHPAASSVYAASWGMNIALELGPMQDGIAPSLCVSETLLTLPQGATVAVPAAEWAPSLEGHAFAEWDEDVYD</sequence>
<dbReference type="EMBL" id="ADBL01002623">
    <property type="status" value="NOT_ANNOTATED_CDS"/>
    <property type="molecule type" value="Genomic_DNA"/>
</dbReference>
<name>A0A0C4EBX9_MAGP6</name>
<reference evidence="3" key="2">
    <citation type="submission" date="2010-05" db="EMBL/GenBank/DDBJ databases">
        <title>The genome sequence of Magnaporthe poae strain ATCC 64411.</title>
        <authorList>
            <person name="Ma L.-J."/>
            <person name="Dead R."/>
            <person name="Young S."/>
            <person name="Zeng Q."/>
            <person name="Koehrsen M."/>
            <person name="Alvarado L."/>
            <person name="Berlin A."/>
            <person name="Chapman S.B."/>
            <person name="Chen Z."/>
            <person name="Freedman E."/>
            <person name="Gellesch M."/>
            <person name="Goldberg J."/>
            <person name="Griggs A."/>
            <person name="Gujja S."/>
            <person name="Heilman E.R."/>
            <person name="Heiman D."/>
            <person name="Hepburn T."/>
            <person name="Howarth C."/>
            <person name="Jen D."/>
            <person name="Larson L."/>
            <person name="Mehta T."/>
            <person name="Neiman D."/>
            <person name="Pearson M."/>
            <person name="Roberts A."/>
            <person name="Saif S."/>
            <person name="Shea T."/>
            <person name="Shenoy N."/>
            <person name="Sisk P."/>
            <person name="Stolte C."/>
            <person name="Sykes S."/>
            <person name="Walk T."/>
            <person name="White J."/>
            <person name="Yandava C."/>
            <person name="Haas B."/>
            <person name="Nusbaum C."/>
            <person name="Birren B."/>
        </authorList>
    </citation>
    <scope>NUCLEOTIDE SEQUENCE [LARGE SCALE GENOMIC DNA]</scope>
    <source>
        <strain evidence="3">ATCC 64411 / 73-15</strain>
    </source>
</reference>
<dbReference type="Proteomes" id="UP000011715">
    <property type="component" value="Unassembled WGS sequence"/>
</dbReference>
<dbReference type="EnsemblFungi" id="MAPG_10191T0">
    <property type="protein sequence ID" value="MAPG_10191T0"/>
    <property type="gene ID" value="MAPG_10191"/>
</dbReference>
<reference evidence="1" key="3">
    <citation type="submission" date="2011-03" db="EMBL/GenBank/DDBJ databases">
        <title>Annotation of Magnaporthe poae ATCC 64411.</title>
        <authorList>
            <person name="Ma L.-J."/>
            <person name="Dead R."/>
            <person name="Young S.K."/>
            <person name="Zeng Q."/>
            <person name="Gargeya S."/>
            <person name="Fitzgerald M."/>
            <person name="Haas B."/>
            <person name="Abouelleil A."/>
            <person name="Alvarado L."/>
            <person name="Arachchi H.M."/>
            <person name="Berlin A."/>
            <person name="Brown A."/>
            <person name="Chapman S.B."/>
            <person name="Chen Z."/>
            <person name="Dunbar C."/>
            <person name="Freedman E."/>
            <person name="Gearin G."/>
            <person name="Gellesch M."/>
            <person name="Goldberg J."/>
            <person name="Griggs A."/>
            <person name="Gujja S."/>
            <person name="Heiman D."/>
            <person name="Howarth C."/>
            <person name="Larson L."/>
            <person name="Lui A."/>
            <person name="MacDonald P.J.P."/>
            <person name="Mehta T."/>
            <person name="Montmayeur A."/>
            <person name="Murphy C."/>
            <person name="Neiman D."/>
            <person name="Pearson M."/>
            <person name="Priest M."/>
            <person name="Roberts A."/>
            <person name="Saif S."/>
            <person name="Shea T."/>
            <person name="Shenoy N."/>
            <person name="Sisk P."/>
            <person name="Stolte C."/>
            <person name="Sykes S."/>
            <person name="Yandava C."/>
            <person name="Wortman J."/>
            <person name="Nusbaum C."/>
            <person name="Birren B."/>
        </authorList>
    </citation>
    <scope>NUCLEOTIDE SEQUENCE</scope>
    <source>
        <strain evidence="1">ATCC 64411</strain>
    </source>
</reference>
<evidence type="ECO:0000313" key="2">
    <source>
        <dbReference type="EnsemblFungi" id="MAPG_10191T0"/>
    </source>
</evidence>
<proteinExistence type="predicted"/>
<organism evidence="2 3">
    <name type="scientific">Magnaporthiopsis poae (strain ATCC 64411 / 73-15)</name>
    <name type="common">Kentucky bluegrass fungus</name>
    <name type="synonym">Magnaporthe poae</name>
    <dbReference type="NCBI Taxonomy" id="644358"/>
    <lineage>
        <taxon>Eukaryota</taxon>
        <taxon>Fungi</taxon>
        <taxon>Dikarya</taxon>
        <taxon>Ascomycota</taxon>
        <taxon>Pezizomycotina</taxon>
        <taxon>Sordariomycetes</taxon>
        <taxon>Sordariomycetidae</taxon>
        <taxon>Magnaporthales</taxon>
        <taxon>Magnaporthaceae</taxon>
        <taxon>Magnaporthiopsis</taxon>
    </lineage>
</organism>
<keyword evidence="3" id="KW-1185">Reference proteome</keyword>
<dbReference type="eggNOG" id="ENOG502T66N">
    <property type="taxonomic scope" value="Eukaryota"/>
</dbReference>
<dbReference type="VEuPathDB" id="FungiDB:MAPG_10191"/>
<dbReference type="AlphaFoldDB" id="A0A0C4EBX9"/>
<reference evidence="1" key="1">
    <citation type="submission" date="2010-05" db="EMBL/GenBank/DDBJ databases">
        <title>The Genome Sequence of Magnaporthe poae strain ATCC 64411.</title>
        <authorList>
            <consortium name="The Broad Institute Genome Sequencing Platform"/>
            <consortium name="Broad Institute Genome Sequencing Center for Infectious Disease"/>
            <person name="Ma L.-J."/>
            <person name="Dead R."/>
            <person name="Young S."/>
            <person name="Zeng Q."/>
            <person name="Koehrsen M."/>
            <person name="Alvarado L."/>
            <person name="Berlin A."/>
            <person name="Chapman S.B."/>
            <person name="Chen Z."/>
            <person name="Freedman E."/>
            <person name="Gellesch M."/>
            <person name="Goldberg J."/>
            <person name="Griggs A."/>
            <person name="Gujja S."/>
            <person name="Heilman E.R."/>
            <person name="Heiman D."/>
            <person name="Hepburn T."/>
            <person name="Howarth C."/>
            <person name="Jen D."/>
            <person name="Larson L."/>
            <person name="Mehta T."/>
            <person name="Neiman D."/>
            <person name="Pearson M."/>
            <person name="Roberts A."/>
            <person name="Saif S."/>
            <person name="Shea T."/>
            <person name="Shenoy N."/>
            <person name="Sisk P."/>
            <person name="Stolte C."/>
            <person name="Sykes S."/>
            <person name="Walk T."/>
            <person name="White J."/>
            <person name="Yandava C."/>
            <person name="Haas B."/>
            <person name="Nusbaum C."/>
            <person name="Birren B."/>
        </authorList>
    </citation>
    <scope>NUCLEOTIDE SEQUENCE</scope>
    <source>
        <strain evidence="1">ATCC 64411</strain>
    </source>
</reference>
<reference evidence="2" key="4">
    <citation type="journal article" date="2015" name="G3 (Bethesda)">
        <title>Genome sequences of three phytopathogenic species of the Magnaporthaceae family of fungi.</title>
        <authorList>
            <person name="Okagaki L.H."/>
            <person name="Nunes C.C."/>
            <person name="Sailsbery J."/>
            <person name="Clay B."/>
            <person name="Brown D."/>
            <person name="John T."/>
            <person name="Oh Y."/>
            <person name="Young N."/>
            <person name="Fitzgerald M."/>
            <person name="Haas B.J."/>
            <person name="Zeng Q."/>
            <person name="Young S."/>
            <person name="Adiconis X."/>
            <person name="Fan L."/>
            <person name="Levin J.Z."/>
            <person name="Mitchell T.K."/>
            <person name="Okubara P.A."/>
            <person name="Farman M.L."/>
            <person name="Kohn L.M."/>
            <person name="Birren B."/>
            <person name="Ma L.-J."/>
            <person name="Dean R.A."/>
        </authorList>
    </citation>
    <scope>NUCLEOTIDE SEQUENCE</scope>
    <source>
        <strain evidence="2">ATCC 64411 / 73-15</strain>
    </source>
</reference>
<dbReference type="EMBL" id="GL876977">
    <property type="protein sequence ID" value="KLU91673.1"/>
    <property type="molecule type" value="Genomic_DNA"/>
</dbReference>
<evidence type="ECO:0000313" key="1">
    <source>
        <dbReference type="EMBL" id="KLU91673.1"/>
    </source>
</evidence>
<gene>
    <name evidence="1" type="ORF">MAPG_10191</name>
</gene>
<dbReference type="OrthoDB" id="10418362at2759"/>
<evidence type="ECO:0000313" key="3">
    <source>
        <dbReference type="Proteomes" id="UP000011715"/>
    </source>
</evidence>
<accession>A0A0C4EBX9</accession>